<evidence type="ECO:0000313" key="3">
    <source>
        <dbReference type="Proteomes" id="UP000593765"/>
    </source>
</evidence>
<feature type="domain" description="DUF58" evidence="1">
    <location>
        <begin position="55"/>
        <end position="266"/>
    </location>
</feature>
<dbReference type="InterPro" id="IPR002881">
    <property type="entry name" value="DUF58"/>
</dbReference>
<keyword evidence="3" id="KW-1185">Reference proteome</keyword>
<organism evidence="2 3">
    <name type="scientific">Humisphaera borealis</name>
    <dbReference type="NCBI Taxonomy" id="2807512"/>
    <lineage>
        <taxon>Bacteria</taxon>
        <taxon>Pseudomonadati</taxon>
        <taxon>Planctomycetota</taxon>
        <taxon>Phycisphaerae</taxon>
        <taxon>Tepidisphaerales</taxon>
        <taxon>Tepidisphaeraceae</taxon>
        <taxon>Humisphaera</taxon>
    </lineage>
</organism>
<dbReference type="Gene3D" id="3.40.50.410">
    <property type="entry name" value="von Willebrand factor, type A domain"/>
    <property type="match status" value="1"/>
</dbReference>
<dbReference type="AlphaFoldDB" id="A0A7M2WXK9"/>
<dbReference type="SUPFAM" id="SSF53300">
    <property type="entry name" value="vWA-like"/>
    <property type="match status" value="1"/>
</dbReference>
<dbReference type="Pfam" id="PF01882">
    <property type="entry name" value="DUF58"/>
    <property type="match status" value="1"/>
</dbReference>
<evidence type="ECO:0000259" key="1">
    <source>
        <dbReference type="Pfam" id="PF01882"/>
    </source>
</evidence>
<dbReference type="RefSeq" id="WP_206293005.1">
    <property type="nucleotide sequence ID" value="NZ_CP063458.1"/>
</dbReference>
<dbReference type="InterPro" id="IPR036465">
    <property type="entry name" value="vWFA_dom_sf"/>
</dbReference>
<proteinExistence type="predicted"/>
<dbReference type="KEGG" id="hbs:IPV69_00790"/>
<protein>
    <submittedName>
        <fullName evidence="2">DUF58 domain-containing protein</fullName>
    </submittedName>
</protein>
<dbReference type="EMBL" id="CP063458">
    <property type="protein sequence ID" value="QOV89942.1"/>
    <property type="molecule type" value="Genomic_DNA"/>
</dbReference>
<dbReference type="PANTHER" id="PTHR33608:SF7">
    <property type="entry name" value="DUF58 DOMAIN-CONTAINING PROTEIN"/>
    <property type="match status" value="1"/>
</dbReference>
<evidence type="ECO:0000313" key="2">
    <source>
        <dbReference type="EMBL" id="QOV89942.1"/>
    </source>
</evidence>
<accession>A0A7M2WXK9</accession>
<gene>
    <name evidence="2" type="ORF">IPV69_00790</name>
</gene>
<name>A0A7M2WXK9_9BACT</name>
<dbReference type="Proteomes" id="UP000593765">
    <property type="component" value="Chromosome"/>
</dbReference>
<dbReference type="PANTHER" id="PTHR33608">
    <property type="entry name" value="BLL2464 PROTEIN"/>
    <property type="match status" value="1"/>
</dbReference>
<sequence length="310" mass="35372">MTVVPQTTDYRKYLDPRVLARVHSLDLRARLVIEGLMTGMHRSPLQGISVEFAQHRQYVSGDDVRHVDWKVFGKTDKIYLKQYLQETNLQLICVVDASESMAYASVGDRDARWSKFDHATAIAAALSYMAIQQQDSAGLAVFDQELKHYIKPSNSPGQWKIITHELSITPRLKKTNTGRILDQLAEKLHHRSVVVVLSDFFDDIESIKKGLRHLRYKKHEVIAFQVLDPHEIEFPFEDTTLFKGLEELGELLTEPQALRDGYKAELQAFTEQMQKICRGMHIDFTRMNSGEPLDVALSGFLATRSASIKT</sequence>
<reference evidence="2 3" key="1">
    <citation type="submission" date="2020-10" db="EMBL/GenBank/DDBJ databases">
        <title>Wide distribution of Phycisphaera-like planctomycetes from WD2101 soil group in peatlands and genome analysis of the first cultivated representative.</title>
        <authorList>
            <person name="Dedysh S.N."/>
            <person name="Beletsky A.V."/>
            <person name="Ivanova A."/>
            <person name="Kulichevskaya I.S."/>
            <person name="Suzina N.E."/>
            <person name="Philippov D.A."/>
            <person name="Rakitin A.L."/>
            <person name="Mardanov A.V."/>
            <person name="Ravin N.V."/>
        </authorList>
    </citation>
    <scope>NUCLEOTIDE SEQUENCE [LARGE SCALE GENOMIC DNA]</scope>
    <source>
        <strain evidence="2 3">M1803</strain>
    </source>
</reference>